<comment type="similarity">
    <text evidence="2 10">Belongs to the ARV1 family.</text>
</comment>
<feature type="transmembrane region" description="Helical" evidence="10">
    <location>
        <begin position="219"/>
        <end position="238"/>
    </location>
</feature>
<keyword evidence="6 10" id="KW-1133">Transmembrane helix</keyword>
<gene>
    <name evidence="11" type="ORF">ECPE_LOCUS13412</name>
</gene>
<keyword evidence="3 10" id="KW-0813">Transport</keyword>
<keyword evidence="7 10" id="KW-0445">Lipid transport</keyword>
<dbReference type="GO" id="GO:0032541">
    <property type="term" value="C:cortical endoplasmic reticulum"/>
    <property type="evidence" value="ECO:0007669"/>
    <property type="project" value="TreeGrafter"/>
</dbReference>
<evidence type="ECO:0000256" key="8">
    <source>
        <dbReference type="ARBA" id="ARBA00023098"/>
    </source>
</evidence>
<sequence>MWREFSNCTENVMESFRCIFCGCRVPVIYTQYTDEVIRMERCPKCTNVVDKYAEYDVFIVAIDLIALRIEAYRHIIYNSREISWTRILLLSLLLNSFVSWLSEQGITGVDLANLSLTFKSDLYIHVLSNIFWCFIYSLSMFCMFFILCFSVPIQRFLRLLAIVNMSKLLTFFVLPWASSWNSGLTMEELHFVPFYPVVFSSLALLAGMQSTRALTECSLIVAFLLNFLSSAFGFIFFINSSSLFAKIS</sequence>
<evidence type="ECO:0000256" key="9">
    <source>
        <dbReference type="ARBA" id="ARBA00023136"/>
    </source>
</evidence>
<evidence type="ECO:0000256" key="6">
    <source>
        <dbReference type="ARBA" id="ARBA00022989"/>
    </source>
</evidence>
<dbReference type="GO" id="GO:0032366">
    <property type="term" value="P:intracellular sterol transport"/>
    <property type="evidence" value="ECO:0007669"/>
    <property type="project" value="UniProtKB-UniRule"/>
</dbReference>
<dbReference type="GO" id="GO:0005789">
    <property type="term" value="C:endoplasmic reticulum membrane"/>
    <property type="evidence" value="ECO:0007669"/>
    <property type="project" value="UniProtKB-SubCell"/>
</dbReference>
<evidence type="ECO:0000256" key="5">
    <source>
        <dbReference type="ARBA" id="ARBA00022824"/>
    </source>
</evidence>
<keyword evidence="4 10" id="KW-0812">Transmembrane</keyword>
<protein>
    <recommendedName>
        <fullName evidence="10">Protein ARV</fullName>
    </recommendedName>
</protein>
<dbReference type="GO" id="GO:0097036">
    <property type="term" value="P:regulation of plasma membrane sterol distribution"/>
    <property type="evidence" value="ECO:0007669"/>
    <property type="project" value="UniProtKB-UniRule"/>
</dbReference>
<feature type="transmembrane region" description="Helical" evidence="10">
    <location>
        <begin position="122"/>
        <end position="149"/>
    </location>
</feature>
<proteinExistence type="inferred from homology"/>
<evidence type="ECO:0000256" key="4">
    <source>
        <dbReference type="ARBA" id="ARBA00022692"/>
    </source>
</evidence>
<comment type="subcellular location">
    <subcellularLocation>
        <location evidence="1 10">Endoplasmic reticulum membrane</location>
        <topology evidence="1 10">Multi-pass membrane protein</topology>
    </subcellularLocation>
</comment>
<keyword evidence="12" id="KW-1185">Reference proteome</keyword>
<evidence type="ECO:0000313" key="13">
    <source>
        <dbReference type="WBParaSite" id="ECPE_0001345101-mRNA-1"/>
    </source>
</evidence>
<reference evidence="11 12" key="2">
    <citation type="submission" date="2018-11" db="EMBL/GenBank/DDBJ databases">
        <authorList>
            <consortium name="Pathogen Informatics"/>
        </authorList>
    </citation>
    <scope>NUCLEOTIDE SEQUENCE [LARGE SCALE GENOMIC DNA]</scope>
    <source>
        <strain evidence="11 12">Egypt</strain>
    </source>
</reference>
<evidence type="ECO:0000313" key="11">
    <source>
        <dbReference type="EMBL" id="VDP90684.1"/>
    </source>
</evidence>
<dbReference type="OrthoDB" id="2192830at2759"/>
<dbReference type="GO" id="GO:0006665">
    <property type="term" value="P:sphingolipid metabolic process"/>
    <property type="evidence" value="ECO:0007669"/>
    <property type="project" value="TreeGrafter"/>
</dbReference>
<dbReference type="AlphaFoldDB" id="A0A183B2H7"/>
<dbReference type="InterPro" id="IPR007290">
    <property type="entry name" value="Arv1"/>
</dbReference>
<accession>A0A183B2H7</accession>
<dbReference type="Pfam" id="PF04161">
    <property type="entry name" value="Arv1"/>
    <property type="match status" value="1"/>
</dbReference>
<keyword evidence="8 10" id="KW-0443">Lipid metabolism</keyword>
<evidence type="ECO:0000256" key="2">
    <source>
        <dbReference type="ARBA" id="ARBA00009187"/>
    </source>
</evidence>
<organism evidence="13">
    <name type="scientific">Echinostoma caproni</name>
    <dbReference type="NCBI Taxonomy" id="27848"/>
    <lineage>
        <taxon>Eukaryota</taxon>
        <taxon>Metazoa</taxon>
        <taxon>Spiralia</taxon>
        <taxon>Lophotrochozoa</taxon>
        <taxon>Platyhelminthes</taxon>
        <taxon>Trematoda</taxon>
        <taxon>Digenea</taxon>
        <taxon>Plagiorchiida</taxon>
        <taxon>Echinostomata</taxon>
        <taxon>Echinostomatoidea</taxon>
        <taxon>Echinostomatidae</taxon>
        <taxon>Echinostoma</taxon>
    </lineage>
</organism>
<evidence type="ECO:0000256" key="10">
    <source>
        <dbReference type="RuleBase" id="RU368065"/>
    </source>
</evidence>
<evidence type="ECO:0000256" key="7">
    <source>
        <dbReference type="ARBA" id="ARBA00023055"/>
    </source>
</evidence>
<evidence type="ECO:0000256" key="1">
    <source>
        <dbReference type="ARBA" id="ARBA00004477"/>
    </source>
</evidence>
<feature type="transmembrane region" description="Helical" evidence="10">
    <location>
        <begin position="189"/>
        <end position="207"/>
    </location>
</feature>
<dbReference type="Proteomes" id="UP000272942">
    <property type="component" value="Unassembled WGS sequence"/>
</dbReference>
<evidence type="ECO:0000256" key="3">
    <source>
        <dbReference type="ARBA" id="ARBA00022448"/>
    </source>
</evidence>
<dbReference type="GO" id="GO:0016125">
    <property type="term" value="P:sterol metabolic process"/>
    <property type="evidence" value="ECO:0007669"/>
    <property type="project" value="UniProtKB-UniRule"/>
</dbReference>
<name>A0A183B2H7_9TREM</name>
<reference evidence="13" key="1">
    <citation type="submission" date="2016-06" db="UniProtKB">
        <authorList>
            <consortium name="WormBaseParasite"/>
        </authorList>
    </citation>
    <scope>IDENTIFICATION</scope>
</reference>
<evidence type="ECO:0000313" key="12">
    <source>
        <dbReference type="Proteomes" id="UP000272942"/>
    </source>
</evidence>
<dbReference type="WBParaSite" id="ECPE_0001345101-mRNA-1">
    <property type="protein sequence ID" value="ECPE_0001345101-mRNA-1"/>
    <property type="gene ID" value="ECPE_0001345101"/>
</dbReference>
<dbReference type="GO" id="GO:0005794">
    <property type="term" value="C:Golgi apparatus"/>
    <property type="evidence" value="ECO:0007669"/>
    <property type="project" value="TreeGrafter"/>
</dbReference>
<feature type="transmembrane region" description="Helical" evidence="10">
    <location>
        <begin position="83"/>
        <end position="102"/>
    </location>
</feature>
<keyword evidence="5 10" id="KW-0256">Endoplasmic reticulum</keyword>
<feature type="transmembrane region" description="Helical" evidence="10">
    <location>
        <begin position="156"/>
        <end position="177"/>
    </location>
</feature>
<dbReference type="PANTHER" id="PTHR14467:SF0">
    <property type="entry name" value="PROTEIN ARV1"/>
    <property type="match status" value="1"/>
</dbReference>
<dbReference type="EMBL" id="UZAN01055033">
    <property type="protein sequence ID" value="VDP90684.1"/>
    <property type="molecule type" value="Genomic_DNA"/>
</dbReference>
<dbReference type="PANTHER" id="PTHR14467">
    <property type="entry name" value="ARV1"/>
    <property type="match status" value="1"/>
</dbReference>
<comment type="function">
    <text evidence="10">Mediator of sterol homeostasis involved in sterol uptake, trafficking and distribution into membranes.</text>
</comment>
<keyword evidence="9 10" id="KW-0472">Membrane</keyword>